<keyword evidence="3" id="KW-1185">Reference proteome</keyword>
<reference evidence="2" key="2">
    <citation type="submission" date="2015-03" db="UniProtKB">
        <authorList>
            <consortium name="EnsemblPlants"/>
        </authorList>
    </citation>
    <scope>IDENTIFICATION</scope>
</reference>
<evidence type="ECO:0000313" key="3">
    <source>
        <dbReference type="Proteomes" id="UP000026960"/>
    </source>
</evidence>
<dbReference type="PaxDb" id="65489-OBART08G01850.1"/>
<reference evidence="2" key="1">
    <citation type="journal article" date="2009" name="Rice">
        <title>De Novo Next Generation Sequencing of Plant Genomes.</title>
        <authorList>
            <person name="Rounsley S."/>
            <person name="Marri P.R."/>
            <person name="Yu Y."/>
            <person name="He R."/>
            <person name="Sisneros N."/>
            <person name="Goicoechea J.L."/>
            <person name="Lee S.J."/>
            <person name="Angelova A."/>
            <person name="Kudrna D."/>
            <person name="Luo M."/>
            <person name="Affourtit J."/>
            <person name="Desany B."/>
            <person name="Knight J."/>
            <person name="Niazi F."/>
            <person name="Egholm M."/>
            <person name="Wing R.A."/>
        </authorList>
    </citation>
    <scope>NUCLEOTIDE SEQUENCE [LARGE SCALE GENOMIC DNA]</scope>
    <source>
        <strain evidence="2">cv. IRGC 105608</strain>
    </source>
</reference>
<accession>A0A0D3GW04</accession>
<name>A0A0D3GW04_9ORYZ</name>
<dbReference type="PANTHER" id="PTHR35696:SF1">
    <property type="entry name" value="ELECTRON CARRIER_IRON ION-BINDING PROTEIN"/>
    <property type="match status" value="1"/>
</dbReference>
<dbReference type="EnsemblPlants" id="OBART08G01850.1">
    <property type="protein sequence ID" value="OBART08G01850.1"/>
    <property type="gene ID" value="OBART08G01850"/>
</dbReference>
<evidence type="ECO:0000313" key="2">
    <source>
        <dbReference type="EnsemblPlants" id="OBART08G01850.1"/>
    </source>
</evidence>
<sequence>MAASSPASSGKAASDSSAPVVAVANGNGTTPQKLPPASAFDMPKPNLRGLNKPKCIQCGNVARSRTDNVVACN</sequence>
<protein>
    <submittedName>
        <fullName evidence="2">Uncharacterized protein</fullName>
    </submittedName>
</protein>
<dbReference type="HOGENOM" id="CLU_2708720_0_0_1"/>
<dbReference type="Gramene" id="OBART08G01850.1">
    <property type="protein sequence ID" value="OBART08G01850.1"/>
    <property type="gene ID" value="OBART08G01850"/>
</dbReference>
<feature type="compositionally biased region" description="Low complexity" evidence="1">
    <location>
        <begin position="1"/>
        <end position="24"/>
    </location>
</feature>
<proteinExistence type="predicted"/>
<dbReference type="Proteomes" id="UP000026960">
    <property type="component" value="Chromosome 8"/>
</dbReference>
<organism evidence="2">
    <name type="scientific">Oryza barthii</name>
    <dbReference type="NCBI Taxonomy" id="65489"/>
    <lineage>
        <taxon>Eukaryota</taxon>
        <taxon>Viridiplantae</taxon>
        <taxon>Streptophyta</taxon>
        <taxon>Embryophyta</taxon>
        <taxon>Tracheophyta</taxon>
        <taxon>Spermatophyta</taxon>
        <taxon>Magnoliopsida</taxon>
        <taxon>Liliopsida</taxon>
        <taxon>Poales</taxon>
        <taxon>Poaceae</taxon>
        <taxon>BOP clade</taxon>
        <taxon>Oryzoideae</taxon>
        <taxon>Oryzeae</taxon>
        <taxon>Oryzinae</taxon>
        <taxon>Oryza</taxon>
    </lineage>
</organism>
<dbReference type="PANTHER" id="PTHR35696">
    <property type="entry name" value="ELECTRON CARRIER/IRON ION-BINDING PROTEIN"/>
    <property type="match status" value="1"/>
</dbReference>
<feature type="region of interest" description="Disordered" evidence="1">
    <location>
        <begin position="1"/>
        <end position="45"/>
    </location>
</feature>
<dbReference type="AlphaFoldDB" id="A0A0D3GW04"/>
<evidence type="ECO:0000256" key="1">
    <source>
        <dbReference type="SAM" id="MobiDB-lite"/>
    </source>
</evidence>